<evidence type="ECO:0000313" key="6">
    <source>
        <dbReference type="EMBL" id="GAA3754561.1"/>
    </source>
</evidence>
<dbReference type="PANTHER" id="PTHR30055">
    <property type="entry name" value="HTH-TYPE TRANSCRIPTIONAL REGULATOR RUTR"/>
    <property type="match status" value="1"/>
</dbReference>
<dbReference type="InterPro" id="IPR050109">
    <property type="entry name" value="HTH-type_TetR-like_transc_reg"/>
</dbReference>
<dbReference type="PRINTS" id="PR00455">
    <property type="entry name" value="HTHTETR"/>
</dbReference>
<evidence type="ECO:0000256" key="1">
    <source>
        <dbReference type="ARBA" id="ARBA00023015"/>
    </source>
</evidence>
<comment type="caution">
    <text evidence="6">The sequence shown here is derived from an EMBL/GenBank/DDBJ whole genome shotgun (WGS) entry which is preliminary data.</text>
</comment>
<sequence>MLRDDARRTRATVLRSVWELMSNTGTTKVSVDDIADRAGVSPASVYRHFGSKQKLIDEVSVDRWRRASRWAAGSGDPQRALIDIITVLDRFSLMVTADADFIAAAGVDVGQTPVAILPVRQEFARRFDHLWTTAADAGQIVPWAESMDLIELVGGIRDPHRRVPKLTTLINGFCAARIDIPHVARAVLTR</sequence>
<evidence type="ECO:0000259" key="5">
    <source>
        <dbReference type="PROSITE" id="PS50977"/>
    </source>
</evidence>
<keyword evidence="1" id="KW-0805">Transcription regulation</keyword>
<dbReference type="PANTHER" id="PTHR30055:SF234">
    <property type="entry name" value="HTH-TYPE TRANSCRIPTIONAL REGULATOR BETI"/>
    <property type="match status" value="1"/>
</dbReference>
<protein>
    <submittedName>
        <fullName evidence="6">TetR/AcrR family transcriptional regulator</fullName>
    </submittedName>
</protein>
<keyword evidence="3" id="KW-0804">Transcription</keyword>
<organism evidence="6 7">
    <name type="scientific">Microbacterium kribbense</name>
    <dbReference type="NCBI Taxonomy" id="433645"/>
    <lineage>
        <taxon>Bacteria</taxon>
        <taxon>Bacillati</taxon>
        <taxon>Actinomycetota</taxon>
        <taxon>Actinomycetes</taxon>
        <taxon>Micrococcales</taxon>
        <taxon>Microbacteriaceae</taxon>
        <taxon>Microbacterium</taxon>
    </lineage>
</organism>
<keyword evidence="2 4" id="KW-0238">DNA-binding</keyword>
<dbReference type="InterPro" id="IPR009057">
    <property type="entry name" value="Homeodomain-like_sf"/>
</dbReference>
<gene>
    <name evidence="6" type="ORF">GCM10022240_04510</name>
</gene>
<proteinExistence type="predicted"/>
<dbReference type="Gene3D" id="1.10.357.10">
    <property type="entry name" value="Tetracycline Repressor, domain 2"/>
    <property type="match status" value="1"/>
</dbReference>
<dbReference type="SUPFAM" id="SSF46689">
    <property type="entry name" value="Homeodomain-like"/>
    <property type="match status" value="1"/>
</dbReference>
<evidence type="ECO:0000256" key="2">
    <source>
        <dbReference type="ARBA" id="ARBA00023125"/>
    </source>
</evidence>
<dbReference type="Proteomes" id="UP001500540">
    <property type="component" value="Unassembled WGS sequence"/>
</dbReference>
<feature type="DNA-binding region" description="H-T-H motif" evidence="4">
    <location>
        <begin position="30"/>
        <end position="49"/>
    </location>
</feature>
<dbReference type="RefSeq" id="WP_344780077.1">
    <property type="nucleotide sequence ID" value="NZ_BAABAF010000001.1"/>
</dbReference>
<accession>A0ABP7G4V4</accession>
<name>A0ABP7G4V4_9MICO</name>
<evidence type="ECO:0000313" key="7">
    <source>
        <dbReference type="Proteomes" id="UP001500540"/>
    </source>
</evidence>
<dbReference type="EMBL" id="BAABAF010000001">
    <property type="protein sequence ID" value="GAA3754561.1"/>
    <property type="molecule type" value="Genomic_DNA"/>
</dbReference>
<reference evidence="7" key="1">
    <citation type="journal article" date="2019" name="Int. J. Syst. Evol. Microbiol.">
        <title>The Global Catalogue of Microorganisms (GCM) 10K type strain sequencing project: providing services to taxonomists for standard genome sequencing and annotation.</title>
        <authorList>
            <consortium name="The Broad Institute Genomics Platform"/>
            <consortium name="The Broad Institute Genome Sequencing Center for Infectious Disease"/>
            <person name="Wu L."/>
            <person name="Ma J."/>
        </authorList>
    </citation>
    <scope>NUCLEOTIDE SEQUENCE [LARGE SCALE GENOMIC DNA]</scope>
    <source>
        <strain evidence="7">JCM 16950</strain>
    </source>
</reference>
<evidence type="ECO:0000256" key="3">
    <source>
        <dbReference type="ARBA" id="ARBA00023163"/>
    </source>
</evidence>
<feature type="domain" description="HTH tetR-type" evidence="5">
    <location>
        <begin position="7"/>
        <end position="67"/>
    </location>
</feature>
<dbReference type="Pfam" id="PF00440">
    <property type="entry name" value="TetR_N"/>
    <property type="match status" value="1"/>
</dbReference>
<dbReference type="InterPro" id="IPR001647">
    <property type="entry name" value="HTH_TetR"/>
</dbReference>
<dbReference type="PROSITE" id="PS50977">
    <property type="entry name" value="HTH_TETR_2"/>
    <property type="match status" value="1"/>
</dbReference>
<keyword evidence="7" id="KW-1185">Reference proteome</keyword>
<evidence type="ECO:0000256" key="4">
    <source>
        <dbReference type="PROSITE-ProRule" id="PRU00335"/>
    </source>
</evidence>